<dbReference type="InterPro" id="IPR017438">
    <property type="entry name" value="ATP-NAD_kinase_N"/>
</dbReference>
<evidence type="ECO:0000256" key="7">
    <source>
        <dbReference type="ARBA" id="ARBA00022840"/>
    </source>
</evidence>
<evidence type="ECO:0000259" key="11">
    <source>
        <dbReference type="PROSITE" id="PS50146"/>
    </source>
</evidence>
<dbReference type="Pfam" id="PF00781">
    <property type="entry name" value="DAGK_cat"/>
    <property type="match status" value="1"/>
</dbReference>
<dbReference type="Gene3D" id="2.60.200.40">
    <property type="match status" value="1"/>
</dbReference>
<evidence type="ECO:0000313" key="12">
    <source>
        <dbReference type="EMBL" id="AQU78915.1"/>
    </source>
</evidence>
<dbReference type="InterPro" id="IPR005218">
    <property type="entry name" value="Diacylglycerol/lipid_kinase"/>
</dbReference>
<feature type="domain" description="DAGKc" evidence="11">
    <location>
        <begin position="1"/>
        <end position="127"/>
    </location>
</feature>
<reference evidence="12 13" key="1">
    <citation type="submission" date="2017-01" db="EMBL/GenBank/DDBJ databases">
        <title>Planococcus faecalis genome complete sequence.</title>
        <authorList>
            <person name="Lee P.C."/>
        </authorList>
    </citation>
    <scope>NUCLEOTIDE SEQUENCE [LARGE SCALE GENOMIC DNA]</scope>
    <source>
        <strain evidence="12 13">AJ003</strain>
    </source>
</reference>
<dbReference type="RefSeq" id="WP_078080280.1">
    <property type="nucleotide sequence ID" value="NZ_CP019401.1"/>
</dbReference>
<keyword evidence="10" id="KW-1208">Phospholipid metabolism</keyword>
<dbReference type="Gene3D" id="3.40.50.10330">
    <property type="entry name" value="Probable inorganic polyphosphate/atp-NAD kinase, domain 1"/>
    <property type="match status" value="1"/>
</dbReference>
<evidence type="ECO:0000256" key="2">
    <source>
        <dbReference type="ARBA" id="ARBA00005983"/>
    </source>
</evidence>
<keyword evidence="3" id="KW-0444">Lipid biosynthesis</keyword>
<evidence type="ECO:0000256" key="3">
    <source>
        <dbReference type="ARBA" id="ARBA00022516"/>
    </source>
</evidence>
<gene>
    <name evidence="12" type="ORF">AJGP001_06445</name>
</gene>
<dbReference type="NCBIfam" id="TIGR00147">
    <property type="entry name" value="YegS/Rv2252/BmrU family lipid kinase"/>
    <property type="match status" value="1"/>
</dbReference>
<evidence type="ECO:0000256" key="9">
    <source>
        <dbReference type="ARBA" id="ARBA00023209"/>
    </source>
</evidence>
<dbReference type="Pfam" id="PF19279">
    <property type="entry name" value="YegS_C"/>
    <property type="match status" value="1"/>
</dbReference>
<sequence length="308" mass="33864">MKIVFIINPAAGNGRALKRWRRFEKTIQFPFEQVVTTYSGHALAIAANYRESKQVALLIGFGGDGTLREIIAGAAGSEKLIVGSIAAGSGNDFGRAYGTFTDAQVIEQFLHKPLPKRQDLGEFTNGKAFQFVSSSGIGFDAEISISVNRSPLKKKLNQLGLGKLVYVVYVIRTLLKFEKFTLSVKCDGNLVTYKDVWLATVNNQPYFGGGMKISPSSKTDDGLLELTVVHKISRLKLLLVFGTVFSGAHTRFKEVIQMSSTEFWLSTEKPVCRHVDGDDAGMSPANDLVSYTVSQTDWQSIKLTDYIS</sequence>
<dbReference type="InterPro" id="IPR001206">
    <property type="entry name" value="Diacylglycerol_kinase_cat_dom"/>
</dbReference>
<comment type="cofactor">
    <cofactor evidence="1">
        <name>Mg(2+)</name>
        <dbReference type="ChEBI" id="CHEBI:18420"/>
    </cofactor>
</comment>
<name>A0ABM6ITJ4_9BACL</name>
<proteinExistence type="inferred from homology"/>
<dbReference type="Proteomes" id="UP000189661">
    <property type="component" value="Chromosome"/>
</dbReference>
<dbReference type="PANTHER" id="PTHR12358">
    <property type="entry name" value="SPHINGOSINE KINASE"/>
    <property type="match status" value="1"/>
</dbReference>
<keyword evidence="5" id="KW-0547">Nucleotide-binding</keyword>
<dbReference type="InterPro" id="IPR050187">
    <property type="entry name" value="Lipid_Phosphate_FormReg"/>
</dbReference>
<dbReference type="InterPro" id="IPR045540">
    <property type="entry name" value="YegS/DAGK_C"/>
</dbReference>
<evidence type="ECO:0000256" key="1">
    <source>
        <dbReference type="ARBA" id="ARBA00001946"/>
    </source>
</evidence>
<evidence type="ECO:0000313" key="13">
    <source>
        <dbReference type="Proteomes" id="UP000189661"/>
    </source>
</evidence>
<evidence type="ECO:0000256" key="8">
    <source>
        <dbReference type="ARBA" id="ARBA00023098"/>
    </source>
</evidence>
<evidence type="ECO:0000256" key="4">
    <source>
        <dbReference type="ARBA" id="ARBA00022679"/>
    </source>
</evidence>
<comment type="similarity">
    <text evidence="2">Belongs to the diacylglycerol/lipid kinase family.</text>
</comment>
<dbReference type="SUPFAM" id="SSF111331">
    <property type="entry name" value="NAD kinase/diacylglycerol kinase-like"/>
    <property type="match status" value="1"/>
</dbReference>
<keyword evidence="6" id="KW-0418">Kinase</keyword>
<accession>A0ABM6ITJ4</accession>
<dbReference type="PANTHER" id="PTHR12358:SF54">
    <property type="entry name" value="SPHINGOSINE KINASE RELATED PROTEIN"/>
    <property type="match status" value="1"/>
</dbReference>
<evidence type="ECO:0000256" key="5">
    <source>
        <dbReference type="ARBA" id="ARBA00022741"/>
    </source>
</evidence>
<keyword evidence="8" id="KW-0443">Lipid metabolism</keyword>
<organism evidence="12 13">
    <name type="scientific">Planococcus faecalis</name>
    <dbReference type="NCBI Taxonomy" id="1598147"/>
    <lineage>
        <taxon>Bacteria</taxon>
        <taxon>Bacillati</taxon>
        <taxon>Bacillota</taxon>
        <taxon>Bacilli</taxon>
        <taxon>Bacillales</taxon>
        <taxon>Caryophanaceae</taxon>
        <taxon>Planococcus</taxon>
    </lineage>
</organism>
<evidence type="ECO:0000256" key="6">
    <source>
        <dbReference type="ARBA" id="ARBA00022777"/>
    </source>
</evidence>
<dbReference type="SMART" id="SM00046">
    <property type="entry name" value="DAGKc"/>
    <property type="match status" value="1"/>
</dbReference>
<keyword evidence="9" id="KW-0594">Phospholipid biosynthesis</keyword>
<keyword evidence="7" id="KW-0067">ATP-binding</keyword>
<protein>
    <submittedName>
        <fullName evidence="12">Transcription regulator</fullName>
    </submittedName>
</protein>
<evidence type="ECO:0000256" key="10">
    <source>
        <dbReference type="ARBA" id="ARBA00023264"/>
    </source>
</evidence>
<dbReference type="InterPro" id="IPR016064">
    <property type="entry name" value="NAD/diacylglycerol_kinase_sf"/>
</dbReference>
<keyword evidence="4" id="KW-0808">Transferase</keyword>
<dbReference type="PROSITE" id="PS50146">
    <property type="entry name" value="DAGK"/>
    <property type="match status" value="1"/>
</dbReference>
<dbReference type="EMBL" id="CP019401">
    <property type="protein sequence ID" value="AQU78915.1"/>
    <property type="molecule type" value="Genomic_DNA"/>
</dbReference>
<keyword evidence="13" id="KW-1185">Reference proteome</keyword>